<feature type="compositionally biased region" description="Basic and acidic residues" evidence="3">
    <location>
        <begin position="392"/>
        <end position="453"/>
    </location>
</feature>
<dbReference type="PANTHER" id="PTHR15818:SF2">
    <property type="entry name" value="G-PATCH DOMAIN AND KOW MOTIFS-CONTAINING PROTEIN"/>
    <property type="match status" value="1"/>
</dbReference>
<protein>
    <submittedName>
        <fullName evidence="5">G patch domain and KOW motifs-containing protein</fullName>
    </submittedName>
</protein>
<dbReference type="InterPro" id="IPR045166">
    <property type="entry name" value="Spp2-like"/>
</dbReference>
<dbReference type="PANTHER" id="PTHR15818">
    <property type="entry name" value="G PATCH AND KOW-CONTAINING"/>
    <property type="match status" value="1"/>
</dbReference>
<evidence type="ECO:0000256" key="2">
    <source>
        <dbReference type="ARBA" id="ARBA00023242"/>
    </source>
</evidence>
<feature type="compositionally biased region" description="Basic residues" evidence="3">
    <location>
        <begin position="533"/>
        <end position="552"/>
    </location>
</feature>
<dbReference type="Pfam" id="PF12656">
    <property type="entry name" value="G-patch_2"/>
    <property type="match status" value="1"/>
</dbReference>
<dbReference type="EMBL" id="GDHF01033089">
    <property type="protein sequence ID" value="JAI19225.1"/>
    <property type="molecule type" value="Transcribed_RNA"/>
</dbReference>
<name>A0A0K8TYU9_BACLA</name>
<feature type="domain" description="Spp2/MOS2 G-patch" evidence="4">
    <location>
        <begin position="149"/>
        <end position="204"/>
    </location>
</feature>
<gene>
    <name evidence="5" type="primary">gpkow_2</name>
    <name evidence="5" type="ORF">c0_g2_i1</name>
</gene>
<evidence type="ECO:0000313" key="5">
    <source>
        <dbReference type="EMBL" id="JAI19225.1"/>
    </source>
</evidence>
<dbReference type="CDD" id="cd13152">
    <property type="entry name" value="KOW_GPKOW_A"/>
    <property type="match status" value="1"/>
</dbReference>
<reference evidence="5" key="1">
    <citation type="submission" date="2015-06" db="EMBL/GenBank/DDBJ databases">
        <authorList>
            <person name="Hoefler B.C."/>
            <person name="Straight P.D."/>
        </authorList>
    </citation>
    <scope>NUCLEOTIDE SEQUENCE</scope>
</reference>
<dbReference type="OrthoDB" id="5577072at2759"/>
<dbReference type="AlphaFoldDB" id="A0A0K8TYU9"/>
<dbReference type="InterPro" id="IPR041993">
    <property type="entry name" value="GPKOW_KOW1"/>
</dbReference>
<sequence>MDSKKISFGFSKITKKSNLLTSNKDKEKEENKIELIKCLEGQEIKLVDEKKVDAPMIIPLKENTKTSAALASLMKRRAILLGEADELPPSSHTSQINNDNNENHLNETLEERAARELLASVQSKGNETIDQNLVLPALKADELPLDGAKQSTIDDYDNVPIEQFGKAMLRGMGWTEPIKKKGETPTDEMLFVRPKGMGLGADKALKKQPLLVAPEKNEVLEIKKQAYVRILGGKHKDMYGQIEGFDDHAGRVIVKMAIGGGKEAFNEFLCQPVSKKEFAQYGKCINTAKYEEYKKMENEHGQIIIKKEESHKKALSLKDEIKGEYKNNNDNKHKSENKHGYKGDKSRNNDEISDKNRQKYKYDNDRERFDQHSSSCRQRSDDRQSYHSNGNRVEENRRRDGCRYSNIRHYELDEQRSSSSRRERYDDRRKERDESERKSRGRSSRTEHEERHPSASSYSRRQQYTDDTSASSGTDSDSDSAYERKLKKKSSNHKSKPKKKGSKKSKRKQRHRSSDTETSSNSDSEDGEDVNHREKKQHKKKTKKSKKPRSRSRSHDRIGR</sequence>
<feature type="region of interest" description="Disordered" evidence="3">
    <location>
        <begin position="323"/>
        <end position="560"/>
    </location>
</feature>
<dbReference type="InterPro" id="IPR026822">
    <property type="entry name" value="Spp2/MOS2_G-patch"/>
</dbReference>
<accession>A0A0K8TYU9</accession>
<evidence type="ECO:0000259" key="4">
    <source>
        <dbReference type="Pfam" id="PF12656"/>
    </source>
</evidence>
<keyword evidence="2" id="KW-0539">Nucleus</keyword>
<organism evidence="5">
    <name type="scientific">Bactrocera latifrons</name>
    <name type="common">Malaysian fruit fly</name>
    <name type="synonym">Chaetodacus latifrons</name>
    <dbReference type="NCBI Taxonomy" id="174628"/>
    <lineage>
        <taxon>Eukaryota</taxon>
        <taxon>Metazoa</taxon>
        <taxon>Ecdysozoa</taxon>
        <taxon>Arthropoda</taxon>
        <taxon>Hexapoda</taxon>
        <taxon>Insecta</taxon>
        <taxon>Pterygota</taxon>
        <taxon>Neoptera</taxon>
        <taxon>Endopterygota</taxon>
        <taxon>Diptera</taxon>
        <taxon>Brachycera</taxon>
        <taxon>Muscomorpha</taxon>
        <taxon>Tephritoidea</taxon>
        <taxon>Tephritidae</taxon>
        <taxon>Bactrocera</taxon>
        <taxon>Bactrocera</taxon>
    </lineage>
</organism>
<evidence type="ECO:0000256" key="3">
    <source>
        <dbReference type="SAM" id="MobiDB-lite"/>
    </source>
</evidence>
<feature type="compositionally biased region" description="Basic residues" evidence="3">
    <location>
        <begin position="485"/>
        <end position="511"/>
    </location>
</feature>
<feature type="compositionally biased region" description="Basic and acidic residues" evidence="3">
    <location>
        <begin position="323"/>
        <end position="371"/>
    </location>
</feature>
<feature type="compositionally biased region" description="Low complexity" evidence="3">
    <location>
        <begin position="465"/>
        <end position="475"/>
    </location>
</feature>
<dbReference type="GO" id="GO:0005681">
    <property type="term" value="C:spliceosomal complex"/>
    <property type="evidence" value="ECO:0007669"/>
    <property type="project" value="TreeGrafter"/>
</dbReference>
<dbReference type="GO" id="GO:0000398">
    <property type="term" value="P:mRNA splicing, via spliceosome"/>
    <property type="evidence" value="ECO:0007669"/>
    <property type="project" value="InterPro"/>
</dbReference>
<evidence type="ECO:0000256" key="1">
    <source>
        <dbReference type="ARBA" id="ARBA00004123"/>
    </source>
</evidence>
<comment type="subcellular location">
    <subcellularLocation>
        <location evidence="1">Nucleus</location>
    </subcellularLocation>
</comment>
<proteinExistence type="predicted"/>